<protein>
    <submittedName>
        <fullName evidence="2">Uncharacterized protein</fullName>
    </submittedName>
</protein>
<evidence type="ECO:0000313" key="3">
    <source>
        <dbReference type="Proteomes" id="UP000479000"/>
    </source>
</evidence>
<organism evidence="2 3">
    <name type="scientific">Nesidiocoris tenuis</name>
    <dbReference type="NCBI Taxonomy" id="355587"/>
    <lineage>
        <taxon>Eukaryota</taxon>
        <taxon>Metazoa</taxon>
        <taxon>Ecdysozoa</taxon>
        <taxon>Arthropoda</taxon>
        <taxon>Hexapoda</taxon>
        <taxon>Insecta</taxon>
        <taxon>Pterygota</taxon>
        <taxon>Neoptera</taxon>
        <taxon>Paraneoptera</taxon>
        <taxon>Hemiptera</taxon>
        <taxon>Heteroptera</taxon>
        <taxon>Panheteroptera</taxon>
        <taxon>Cimicomorpha</taxon>
        <taxon>Miridae</taxon>
        <taxon>Dicyphina</taxon>
        <taxon>Nesidiocoris</taxon>
    </lineage>
</organism>
<feature type="region of interest" description="Disordered" evidence="1">
    <location>
        <begin position="1"/>
        <end position="28"/>
    </location>
</feature>
<sequence>MIPTKFKPLVSDSSGESSSSSNSPKVTKEALEQGALIKYQEALDYERKGEWNKAEHVLKELLKTEILAQKNIESWSDDSLHTMDLYRIFKEGEDEFNQAREDESEESKVFVSDDDIPPWMQILFIGHDYLG</sequence>
<gene>
    <name evidence="2" type="ORF">NTEN_LOCUS10663</name>
</gene>
<accession>A0A6H5GN03</accession>
<keyword evidence="3" id="KW-1185">Reference proteome</keyword>
<name>A0A6H5GN03_9HEMI</name>
<dbReference type="AlphaFoldDB" id="A0A6H5GN03"/>
<evidence type="ECO:0000313" key="2">
    <source>
        <dbReference type="EMBL" id="CAB0005186.1"/>
    </source>
</evidence>
<dbReference type="Proteomes" id="UP000479000">
    <property type="component" value="Unassembled WGS sequence"/>
</dbReference>
<feature type="non-terminal residue" evidence="2">
    <location>
        <position position="131"/>
    </location>
</feature>
<proteinExistence type="predicted"/>
<dbReference type="EMBL" id="CADCXU010015989">
    <property type="protein sequence ID" value="CAB0005186.1"/>
    <property type="molecule type" value="Genomic_DNA"/>
</dbReference>
<feature type="compositionally biased region" description="Low complexity" evidence="1">
    <location>
        <begin position="11"/>
        <end position="23"/>
    </location>
</feature>
<reference evidence="2 3" key="1">
    <citation type="submission" date="2020-02" db="EMBL/GenBank/DDBJ databases">
        <authorList>
            <person name="Ferguson B K."/>
        </authorList>
    </citation>
    <scope>NUCLEOTIDE SEQUENCE [LARGE SCALE GENOMIC DNA]</scope>
</reference>
<evidence type="ECO:0000256" key="1">
    <source>
        <dbReference type="SAM" id="MobiDB-lite"/>
    </source>
</evidence>